<dbReference type="Pfam" id="PF11888">
    <property type="entry name" value="DUF3408"/>
    <property type="match status" value="1"/>
</dbReference>
<sequence>MKKRKKNKGLSLSSKELPANKQQYYQSSFFKEAGVPARMGKTVYIRKEYHERIQRILRIIAKDKISLFSYVDNVLEEHFKNFENEIRSLYDSNSSIF</sequence>
<name>A0A2D3NB02_PREIN</name>
<dbReference type="Proteomes" id="UP000229323">
    <property type="component" value="Chromosome"/>
</dbReference>
<protein>
    <submittedName>
        <fullName evidence="1">Conjugal transfer protein TraB</fullName>
    </submittedName>
</protein>
<proteinExistence type="predicted"/>
<dbReference type="InterPro" id="IPR021823">
    <property type="entry name" value="DUF3408"/>
</dbReference>
<dbReference type="RefSeq" id="WP_100022518.1">
    <property type="nucleotide sequence ID" value="NZ_CP024696.1"/>
</dbReference>
<dbReference type="EMBL" id="CP024696">
    <property type="protein sequence ID" value="ATV51894.1"/>
    <property type="molecule type" value="Genomic_DNA"/>
</dbReference>
<reference evidence="1 2" key="1">
    <citation type="submission" date="2017-11" db="EMBL/GenBank/DDBJ databases">
        <title>Genome sequencing of Prevotella intermedia KCOM 2033.</title>
        <authorList>
            <person name="Kook J.-K."/>
            <person name="Park S.-N."/>
            <person name="Lim Y.K."/>
        </authorList>
    </citation>
    <scope>NUCLEOTIDE SEQUENCE [LARGE SCALE GENOMIC DNA]</scope>
    <source>
        <strain evidence="1 2">KCOM 2033</strain>
    </source>
</reference>
<gene>
    <name evidence="1" type="ORF">CTM50_01690</name>
</gene>
<evidence type="ECO:0000313" key="1">
    <source>
        <dbReference type="EMBL" id="ATV51894.1"/>
    </source>
</evidence>
<evidence type="ECO:0000313" key="2">
    <source>
        <dbReference type="Proteomes" id="UP000229323"/>
    </source>
</evidence>
<organism evidence="1 2">
    <name type="scientific">Prevotella intermedia</name>
    <dbReference type="NCBI Taxonomy" id="28131"/>
    <lineage>
        <taxon>Bacteria</taxon>
        <taxon>Pseudomonadati</taxon>
        <taxon>Bacteroidota</taxon>
        <taxon>Bacteroidia</taxon>
        <taxon>Bacteroidales</taxon>
        <taxon>Prevotellaceae</taxon>
        <taxon>Prevotella</taxon>
    </lineage>
</organism>
<accession>A0A2D3NB02</accession>
<dbReference type="AlphaFoldDB" id="A0A2D3NB02"/>